<evidence type="ECO:0000313" key="9">
    <source>
        <dbReference type="Proteomes" id="UP000287969"/>
    </source>
</evidence>
<dbReference type="RefSeq" id="WP_114218016.1">
    <property type="nucleotide sequence ID" value="NZ_CP035282.1"/>
</dbReference>
<evidence type="ECO:0000256" key="5">
    <source>
        <dbReference type="ARBA" id="ARBA00022741"/>
    </source>
</evidence>
<dbReference type="OrthoDB" id="9778364at2"/>
<evidence type="ECO:0000256" key="4">
    <source>
        <dbReference type="ARBA" id="ARBA00022705"/>
    </source>
</evidence>
<comment type="similarity">
    <text evidence="2">Belongs to the AAA ATPase family. RarA/MGS1/WRNIP1 subfamily.</text>
</comment>
<dbReference type="InterPro" id="IPR032423">
    <property type="entry name" value="AAA_assoc_2"/>
</dbReference>
<dbReference type="GO" id="GO:0016887">
    <property type="term" value="F:ATP hydrolysis activity"/>
    <property type="evidence" value="ECO:0007669"/>
    <property type="project" value="InterPro"/>
</dbReference>
<keyword evidence="9" id="KW-1185">Reference proteome</keyword>
<evidence type="ECO:0000256" key="6">
    <source>
        <dbReference type="ARBA" id="ARBA00022840"/>
    </source>
</evidence>
<dbReference type="Gene3D" id="3.40.50.300">
    <property type="entry name" value="P-loop containing nucleotide triphosphate hydrolases"/>
    <property type="match status" value="1"/>
</dbReference>
<name>A0A410QDH2_9FIRM</name>
<dbReference type="SUPFAM" id="SSF52540">
    <property type="entry name" value="P-loop containing nucleoside triphosphate hydrolases"/>
    <property type="match status" value="1"/>
</dbReference>
<dbReference type="InterPro" id="IPR008921">
    <property type="entry name" value="DNA_pol3_clamp-load_cplx_C"/>
</dbReference>
<dbReference type="Pfam" id="PF12002">
    <property type="entry name" value="MgsA_C"/>
    <property type="match status" value="1"/>
</dbReference>
<dbReference type="AlphaFoldDB" id="A0A410QDH2"/>
<sequence>MDLFTMNMENNLKKNAPLAERMRPKVLEDFIGQKHILGKDKFLYRSIKADRLSSMIFYGPPGTGKTTLAMVIAKSTKMNFEKLSAVSAGIKDIREVVDKAKEYLKLYSKRTILFIDEIHRFNKTQQDALLPYVERGIIILIGATTENPYFEVNKALLSRCQIITIEKLSKAELREILMRALKDKEKGLGMFNVDIAEDAVDYLVEISEGDGRIALNSLELGVLTTPKDDKGIINIDLEVIKDCIQVKQAKYDKGGDEHYNTISAFIKSMRGSDPNAALYWLAKMIYAGEDPKFIARRIIICASEDVGNADPNALTVALSAFRAVETVGMPEGKIPLAQAAVYVACAPKSNAAFSGILKALDDVKNKRIGEVPDYLKDANYKGASDFNHGIGYKYPHDYENSFVEQDYLPPGLKEAKYYEPTENGYEKVIKERLSKLFDKYK</sequence>
<evidence type="ECO:0000256" key="3">
    <source>
        <dbReference type="ARBA" id="ARBA00020776"/>
    </source>
</evidence>
<dbReference type="FunFam" id="3.40.50.300:FF:000137">
    <property type="entry name" value="Replication-associated recombination protein A"/>
    <property type="match status" value="1"/>
</dbReference>
<dbReference type="InterPro" id="IPR051314">
    <property type="entry name" value="AAA_ATPase_RarA/MGS1/WRNIP1"/>
</dbReference>
<keyword evidence="5" id="KW-0547">Nucleotide-binding</keyword>
<evidence type="ECO:0000313" key="8">
    <source>
        <dbReference type="EMBL" id="QAT62063.1"/>
    </source>
</evidence>
<dbReference type="CDD" id="cd18139">
    <property type="entry name" value="HLD_clamp_RarA"/>
    <property type="match status" value="1"/>
</dbReference>
<keyword evidence="4" id="KW-0235">DNA replication</keyword>
<dbReference type="Gene3D" id="1.10.8.60">
    <property type="match status" value="1"/>
</dbReference>
<organism evidence="8 9">
    <name type="scientific">Acidilutibacter cellobiosedens</name>
    <dbReference type="NCBI Taxonomy" id="2507161"/>
    <lineage>
        <taxon>Bacteria</taxon>
        <taxon>Bacillati</taxon>
        <taxon>Bacillota</taxon>
        <taxon>Tissierellia</taxon>
        <taxon>Tissierellales</taxon>
        <taxon>Acidilutibacteraceae</taxon>
        <taxon>Acidilutibacter</taxon>
    </lineage>
</organism>
<evidence type="ECO:0000256" key="2">
    <source>
        <dbReference type="ARBA" id="ARBA00008959"/>
    </source>
</evidence>
<protein>
    <recommendedName>
        <fullName evidence="3">Replication-associated recombination protein A</fullName>
    </recommendedName>
</protein>
<feature type="domain" description="AAA+ ATPase" evidence="7">
    <location>
        <begin position="51"/>
        <end position="169"/>
    </location>
</feature>
<dbReference type="GO" id="GO:0006261">
    <property type="term" value="P:DNA-templated DNA replication"/>
    <property type="evidence" value="ECO:0007669"/>
    <property type="project" value="TreeGrafter"/>
</dbReference>
<dbReference type="InterPro" id="IPR027417">
    <property type="entry name" value="P-loop_NTPase"/>
</dbReference>
<dbReference type="SMART" id="SM00382">
    <property type="entry name" value="AAA"/>
    <property type="match status" value="1"/>
</dbReference>
<dbReference type="GO" id="GO:0017116">
    <property type="term" value="F:single-stranded DNA helicase activity"/>
    <property type="evidence" value="ECO:0007669"/>
    <property type="project" value="TreeGrafter"/>
</dbReference>
<keyword evidence="6" id="KW-0067">ATP-binding</keyword>
<dbReference type="GO" id="GO:0003677">
    <property type="term" value="F:DNA binding"/>
    <property type="evidence" value="ECO:0007669"/>
    <property type="project" value="InterPro"/>
</dbReference>
<dbReference type="CDD" id="cd00009">
    <property type="entry name" value="AAA"/>
    <property type="match status" value="1"/>
</dbReference>
<dbReference type="FunFam" id="1.10.3710.10:FF:000003">
    <property type="entry name" value="ATPase, AAA family protein"/>
    <property type="match status" value="1"/>
</dbReference>
<dbReference type="GO" id="GO:0000731">
    <property type="term" value="P:DNA synthesis involved in DNA repair"/>
    <property type="evidence" value="ECO:0007669"/>
    <property type="project" value="TreeGrafter"/>
</dbReference>
<reference evidence="9" key="1">
    <citation type="submission" date="2019-01" db="EMBL/GenBank/DDBJ databases">
        <title>Draft genomes of a novel of Sporanaerobacter strains.</title>
        <authorList>
            <person name="Ma S."/>
        </authorList>
    </citation>
    <scope>NUCLEOTIDE SEQUENCE [LARGE SCALE GENOMIC DNA]</scope>
    <source>
        <strain evidence="9">NJN-17</strain>
    </source>
</reference>
<evidence type="ECO:0000259" key="7">
    <source>
        <dbReference type="SMART" id="SM00382"/>
    </source>
</evidence>
<dbReference type="GO" id="GO:0008047">
    <property type="term" value="F:enzyme activator activity"/>
    <property type="evidence" value="ECO:0007669"/>
    <property type="project" value="TreeGrafter"/>
</dbReference>
<dbReference type="InterPro" id="IPR003959">
    <property type="entry name" value="ATPase_AAA_core"/>
</dbReference>
<dbReference type="GO" id="GO:0005524">
    <property type="term" value="F:ATP binding"/>
    <property type="evidence" value="ECO:0007669"/>
    <property type="project" value="UniProtKB-KW"/>
</dbReference>
<dbReference type="Gene3D" id="1.20.272.10">
    <property type="match status" value="1"/>
</dbReference>
<dbReference type="Pfam" id="PF16193">
    <property type="entry name" value="AAA_assoc_2"/>
    <property type="match status" value="1"/>
</dbReference>
<dbReference type="InterPro" id="IPR021886">
    <property type="entry name" value="MgsA_C"/>
</dbReference>
<gene>
    <name evidence="8" type="ORF">EQM13_10930</name>
</gene>
<evidence type="ECO:0000256" key="1">
    <source>
        <dbReference type="ARBA" id="ARBA00002393"/>
    </source>
</evidence>
<dbReference type="FunFam" id="1.10.8.60:FF:000029">
    <property type="entry name" value="Replication-associated recombination protein A"/>
    <property type="match status" value="1"/>
</dbReference>
<dbReference type="PANTHER" id="PTHR13779">
    <property type="entry name" value="WERNER HELICASE-INTERACTING PROTEIN 1 FAMILY MEMBER"/>
    <property type="match status" value="1"/>
</dbReference>
<comment type="function">
    <text evidence="1">DNA-dependent ATPase that plays important roles in cellular responses to stalled DNA replication processes.</text>
</comment>
<accession>A0A410QDH2</accession>
<dbReference type="PANTHER" id="PTHR13779:SF7">
    <property type="entry name" value="ATPASE WRNIP1"/>
    <property type="match status" value="1"/>
</dbReference>
<dbReference type="SUPFAM" id="SSF48019">
    <property type="entry name" value="post-AAA+ oligomerization domain-like"/>
    <property type="match status" value="1"/>
</dbReference>
<dbReference type="InterPro" id="IPR003593">
    <property type="entry name" value="AAA+_ATPase"/>
</dbReference>
<dbReference type="Gene3D" id="1.10.3710.10">
    <property type="entry name" value="DNA polymerase III clamp loader subunits, C-terminal domain"/>
    <property type="match status" value="1"/>
</dbReference>
<dbReference type="Pfam" id="PF00004">
    <property type="entry name" value="AAA"/>
    <property type="match status" value="1"/>
</dbReference>
<dbReference type="FunFam" id="1.20.272.10:FF:000001">
    <property type="entry name" value="Putative AAA family ATPase"/>
    <property type="match status" value="1"/>
</dbReference>
<dbReference type="EMBL" id="CP035282">
    <property type="protein sequence ID" value="QAT62063.1"/>
    <property type="molecule type" value="Genomic_DNA"/>
</dbReference>
<dbReference type="Proteomes" id="UP000287969">
    <property type="component" value="Chromosome"/>
</dbReference>
<dbReference type="KEGG" id="spoa:EQM13_10930"/>
<proteinExistence type="inferred from homology"/>